<accession>A0A1J4MU28</accession>
<comment type="caution">
    <text evidence="2">The sequence shown here is derived from an EMBL/GenBank/DDBJ whole genome shotgun (WGS) entry which is preliminary data.</text>
</comment>
<dbReference type="AlphaFoldDB" id="A0A1J4MU28"/>
<evidence type="ECO:0000313" key="2">
    <source>
        <dbReference type="EMBL" id="OII77575.1"/>
    </source>
</evidence>
<keyword evidence="1" id="KW-0175">Coiled coil</keyword>
<reference evidence="2 3" key="1">
    <citation type="submission" date="2016-10" db="EMBL/GenBank/DDBJ databases">
        <title>Reductive evolution of mitochondrial metabolism and differential evolution of invasion-related proteins in Cryptosporidium.</title>
        <authorList>
            <person name="Liu S."/>
            <person name="Roellig D.M."/>
            <person name="Guo Y."/>
            <person name="Li N."/>
            <person name="Frace M.A."/>
            <person name="Tang K."/>
            <person name="Zhang L."/>
            <person name="Feng Y."/>
            <person name="Xiao L."/>
        </authorList>
    </citation>
    <scope>NUCLEOTIDE SEQUENCE [LARGE SCALE GENOMIC DNA]</scope>
    <source>
        <strain evidence="2">30847</strain>
    </source>
</reference>
<sequence>MDRRDVDATVKTAFGNNQMAMAFAAAVEASNENKVDNENSSTELNKVKKEVEELKQTLNEIKSQLSDIKNKGNEQFEGSKTLDQAEWISLQQYIYEHFKNQAEMQRKLNELEENLSTNGNNVSELRIKIREYESSLEVNTNHITTLALVLDEWQEKVNRLDSVISNLKQSLDTNAKIVDNIAKLPNSILDIFYSQSQAWDGFSKVLNQLSNDMDKEINKSSIYQEESDNLEIAISIKTLVEAMKNLQPLLLLPNIVH</sequence>
<organism evidence="2 3">
    <name type="scientific">Cryptosporidium andersoni</name>
    <dbReference type="NCBI Taxonomy" id="117008"/>
    <lineage>
        <taxon>Eukaryota</taxon>
        <taxon>Sar</taxon>
        <taxon>Alveolata</taxon>
        <taxon>Apicomplexa</taxon>
        <taxon>Conoidasida</taxon>
        <taxon>Coccidia</taxon>
        <taxon>Eucoccidiorida</taxon>
        <taxon>Eimeriorina</taxon>
        <taxon>Cryptosporidiidae</taxon>
        <taxon>Cryptosporidium</taxon>
    </lineage>
</organism>
<name>A0A1J4MU28_9CRYT</name>
<evidence type="ECO:0000256" key="1">
    <source>
        <dbReference type="SAM" id="Coils"/>
    </source>
</evidence>
<dbReference type="Proteomes" id="UP000186804">
    <property type="component" value="Unassembled WGS sequence"/>
</dbReference>
<proteinExistence type="predicted"/>
<dbReference type="Gene3D" id="1.20.5.340">
    <property type="match status" value="1"/>
</dbReference>
<dbReference type="OrthoDB" id="341182at2759"/>
<dbReference type="GeneID" id="92365767"/>
<gene>
    <name evidence="2" type="ORF">cand_015820</name>
</gene>
<protein>
    <submittedName>
        <fullName evidence="2">Uncharacterized protein</fullName>
    </submittedName>
</protein>
<dbReference type="VEuPathDB" id="CryptoDB:cand_015820"/>
<dbReference type="EMBL" id="LRBS01000033">
    <property type="protein sequence ID" value="OII77575.1"/>
    <property type="molecule type" value="Genomic_DNA"/>
</dbReference>
<evidence type="ECO:0000313" key="3">
    <source>
        <dbReference type="Proteomes" id="UP000186804"/>
    </source>
</evidence>
<dbReference type="RefSeq" id="XP_067069421.1">
    <property type="nucleotide sequence ID" value="XM_067211817.1"/>
</dbReference>
<keyword evidence="3" id="KW-1185">Reference proteome</keyword>
<feature type="coiled-coil region" evidence="1">
    <location>
        <begin position="37"/>
        <end position="170"/>
    </location>
</feature>